<dbReference type="GO" id="GO:0052689">
    <property type="term" value="F:carboxylic ester hydrolase activity"/>
    <property type="evidence" value="ECO:0007669"/>
    <property type="project" value="InterPro"/>
</dbReference>
<organism evidence="3">
    <name type="scientific">freshwater metagenome</name>
    <dbReference type="NCBI Taxonomy" id="449393"/>
    <lineage>
        <taxon>unclassified sequences</taxon>
        <taxon>metagenomes</taxon>
        <taxon>ecological metagenomes</taxon>
    </lineage>
</organism>
<dbReference type="InterPro" id="IPR029058">
    <property type="entry name" value="AB_hydrolase_fold"/>
</dbReference>
<protein>
    <submittedName>
        <fullName evidence="3">Unannotated protein</fullName>
    </submittedName>
</protein>
<sequence length="254" mass="26978">MSAPILPGCEPFSFDGGRTGVLVLHGFTGNPRSMRGIADRMADAGMSVEMPLLPGHGTVLDDMIPMRFVDWTSAAEHAYETLAARTDHVVVLGLSMGGTLTCWLAETHPEIAAIVLVNPLVEPVAAEMVEGLTALQESGIETFDAIGSDIAKEGVVEMSYPGTPVAAAFSLFEGVEGVAKNLSAISCPVLLFSSEVDHVVSPSNGPFLVERVSGPIERVLLERSFHVATMDHDAEFIEVEAVAFVERIASQRTS</sequence>
<dbReference type="InterPro" id="IPR012354">
    <property type="entry name" value="Esterase_lipase"/>
</dbReference>
<dbReference type="EMBL" id="CAFBPM010000002">
    <property type="protein sequence ID" value="CAB5009478.1"/>
    <property type="molecule type" value="Genomic_DNA"/>
</dbReference>
<accession>A0A6J7EIX6</accession>
<reference evidence="3" key="1">
    <citation type="submission" date="2020-05" db="EMBL/GenBank/DDBJ databases">
        <authorList>
            <person name="Chiriac C."/>
            <person name="Salcher M."/>
            <person name="Ghai R."/>
            <person name="Kavagutti S V."/>
        </authorList>
    </citation>
    <scope>NUCLEOTIDE SEQUENCE</scope>
</reference>
<evidence type="ECO:0000313" key="4">
    <source>
        <dbReference type="EMBL" id="CAB5009478.1"/>
    </source>
</evidence>
<gene>
    <name evidence="2" type="ORF">UFOPK3164_00241</name>
    <name evidence="3" type="ORF">UFOPK3427_01492</name>
    <name evidence="4" type="ORF">UFOPK4112_00218</name>
</gene>
<dbReference type="SUPFAM" id="SSF53474">
    <property type="entry name" value="alpha/beta-Hydrolases"/>
    <property type="match status" value="1"/>
</dbReference>
<evidence type="ECO:0000313" key="3">
    <source>
        <dbReference type="EMBL" id="CAB4881190.1"/>
    </source>
</evidence>
<dbReference type="EMBL" id="CAFABE010000006">
    <property type="protein sequence ID" value="CAB4818368.1"/>
    <property type="molecule type" value="Genomic_DNA"/>
</dbReference>
<dbReference type="InterPro" id="IPR000073">
    <property type="entry name" value="AB_hydrolase_1"/>
</dbReference>
<dbReference type="Pfam" id="PF00561">
    <property type="entry name" value="Abhydrolase_1"/>
    <property type="match status" value="1"/>
</dbReference>
<dbReference type="AlphaFoldDB" id="A0A6J7EIX6"/>
<dbReference type="PANTHER" id="PTHR11614">
    <property type="entry name" value="PHOSPHOLIPASE-RELATED"/>
    <property type="match status" value="1"/>
</dbReference>
<dbReference type="Gene3D" id="3.40.50.1820">
    <property type="entry name" value="alpha/beta hydrolase"/>
    <property type="match status" value="1"/>
</dbReference>
<dbReference type="EMBL" id="CAFBLT010000002">
    <property type="protein sequence ID" value="CAB4881190.1"/>
    <property type="molecule type" value="Genomic_DNA"/>
</dbReference>
<feature type="domain" description="AB hydrolase-1" evidence="1">
    <location>
        <begin position="21"/>
        <end position="121"/>
    </location>
</feature>
<proteinExistence type="predicted"/>
<evidence type="ECO:0000259" key="1">
    <source>
        <dbReference type="Pfam" id="PF00561"/>
    </source>
</evidence>
<dbReference type="PIRSF" id="PIRSF017388">
    <property type="entry name" value="Esterase_lipase"/>
    <property type="match status" value="1"/>
</dbReference>
<evidence type="ECO:0000313" key="2">
    <source>
        <dbReference type="EMBL" id="CAB4818368.1"/>
    </source>
</evidence>
<name>A0A6J7EIX6_9ZZZZ</name>
<dbReference type="InterPro" id="IPR051044">
    <property type="entry name" value="MAG_DAG_Lipase"/>
</dbReference>